<name>A0A7R9KJV5_9ACAR</name>
<dbReference type="EMBL" id="CAJPIZ010002321">
    <property type="protein sequence ID" value="CAG2104862.1"/>
    <property type="molecule type" value="Genomic_DNA"/>
</dbReference>
<protein>
    <submittedName>
        <fullName evidence="1">Uncharacterized protein</fullName>
    </submittedName>
</protein>
<dbReference type="Proteomes" id="UP000759131">
    <property type="component" value="Unassembled WGS sequence"/>
</dbReference>
<dbReference type="AlphaFoldDB" id="A0A7R9KJV5"/>
<evidence type="ECO:0000313" key="2">
    <source>
        <dbReference type="Proteomes" id="UP000759131"/>
    </source>
</evidence>
<proteinExistence type="predicted"/>
<organism evidence="1">
    <name type="scientific">Medioppia subpectinata</name>
    <dbReference type="NCBI Taxonomy" id="1979941"/>
    <lineage>
        <taxon>Eukaryota</taxon>
        <taxon>Metazoa</taxon>
        <taxon>Ecdysozoa</taxon>
        <taxon>Arthropoda</taxon>
        <taxon>Chelicerata</taxon>
        <taxon>Arachnida</taxon>
        <taxon>Acari</taxon>
        <taxon>Acariformes</taxon>
        <taxon>Sarcoptiformes</taxon>
        <taxon>Oribatida</taxon>
        <taxon>Brachypylina</taxon>
        <taxon>Oppioidea</taxon>
        <taxon>Oppiidae</taxon>
        <taxon>Medioppia</taxon>
    </lineage>
</organism>
<keyword evidence="2" id="KW-1185">Reference proteome</keyword>
<evidence type="ECO:0000313" key="1">
    <source>
        <dbReference type="EMBL" id="CAD7624432.1"/>
    </source>
</evidence>
<dbReference type="EMBL" id="OC856896">
    <property type="protein sequence ID" value="CAD7624432.1"/>
    <property type="molecule type" value="Genomic_DNA"/>
</dbReference>
<sequence length="120" mass="13365">MCQKASPKEPQLFNNIIIPYVMHDYRVYDDLAILNVKDATNISRGLLERGHGCALRIPLTADALPTLLPLKTAQTLTPTPTQTRVTALNDEIFAFITTLSTHSLTFNELTKVMQLDLIIA</sequence>
<reference evidence="1" key="1">
    <citation type="submission" date="2020-11" db="EMBL/GenBank/DDBJ databases">
        <authorList>
            <person name="Tran Van P."/>
        </authorList>
    </citation>
    <scope>NUCLEOTIDE SEQUENCE</scope>
</reference>
<gene>
    <name evidence="1" type="ORF">OSB1V03_LOCUS4877</name>
</gene>
<accession>A0A7R9KJV5</accession>